<dbReference type="STRING" id="1168035.SAMN05444280_104156"/>
<gene>
    <name evidence="1" type="ORF">SAMN05444280_104156</name>
</gene>
<reference evidence="1 2" key="1">
    <citation type="submission" date="2016-11" db="EMBL/GenBank/DDBJ databases">
        <authorList>
            <person name="Jaros S."/>
            <person name="Januszkiewicz K."/>
            <person name="Wedrychowicz H."/>
        </authorList>
    </citation>
    <scope>NUCLEOTIDE SEQUENCE [LARGE SCALE GENOMIC DNA]</scope>
    <source>
        <strain evidence="1 2">DSM 27063</strain>
    </source>
</reference>
<protein>
    <submittedName>
        <fullName evidence="1">Uncharacterized protein</fullName>
    </submittedName>
</protein>
<sequence length="41" mass="5174">MQYDVMNKNIARLTFENLLKKQMKKQKSRWLRVILKRGFYR</sequence>
<name>A0A1M6D0T5_9BACT</name>
<proteinExistence type="predicted"/>
<dbReference type="AlphaFoldDB" id="A0A1M6D0T5"/>
<dbReference type="EMBL" id="FQZE01000004">
    <property type="protein sequence ID" value="SHI66721.1"/>
    <property type="molecule type" value="Genomic_DNA"/>
</dbReference>
<dbReference type="Proteomes" id="UP000184050">
    <property type="component" value="Unassembled WGS sequence"/>
</dbReference>
<organism evidence="1 2">
    <name type="scientific">Tangfeifania diversioriginum</name>
    <dbReference type="NCBI Taxonomy" id="1168035"/>
    <lineage>
        <taxon>Bacteria</taxon>
        <taxon>Pseudomonadati</taxon>
        <taxon>Bacteroidota</taxon>
        <taxon>Bacteroidia</taxon>
        <taxon>Marinilabiliales</taxon>
        <taxon>Prolixibacteraceae</taxon>
        <taxon>Tangfeifania</taxon>
    </lineage>
</organism>
<accession>A0A1M6D0T5</accession>
<evidence type="ECO:0000313" key="2">
    <source>
        <dbReference type="Proteomes" id="UP000184050"/>
    </source>
</evidence>
<keyword evidence="2" id="KW-1185">Reference proteome</keyword>
<evidence type="ECO:0000313" key="1">
    <source>
        <dbReference type="EMBL" id="SHI66721.1"/>
    </source>
</evidence>